<dbReference type="EMBL" id="LS974625">
    <property type="protein sequence ID" value="CAG7864348.1"/>
    <property type="molecule type" value="Genomic_DNA"/>
</dbReference>
<feature type="compositionally biased region" description="Basic and acidic residues" evidence="6">
    <location>
        <begin position="631"/>
        <end position="647"/>
    </location>
</feature>
<feature type="compositionally biased region" description="Basic and acidic residues" evidence="6">
    <location>
        <begin position="355"/>
        <end position="378"/>
    </location>
</feature>
<dbReference type="Gene3D" id="4.10.1000.10">
    <property type="entry name" value="Zinc finger, CCCH-type"/>
    <property type="match status" value="1"/>
</dbReference>
<organism evidence="8 9">
    <name type="scientific">Brassica campestris</name>
    <name type="common">Field mustard</name>
    <dbReference type="NCBI Taxonomy" id="3711"/>
    <lineage>
        <taxon>Eukaryota</taxon>
        <taxon>Viridiplantae</taxon>
        <taxon>Streptophyta</taxon>
        <taxon>Embryophyta</taxon>
        <taxon>Tracheophyta</taxon>
        <taxon>Spermatophyta</taxon>
        <taxon>Magnoliopsida</taxon>
        <taxon>eudicotyledons</taxon>
        <taxon>Gunneridae</taxon>
        <taxon>Pentapetalae</taxon>
        <taxon>rosids</taxon>
        <taxon>malvids</taxon>
        <taxon>Brassicales</taxon>
        <taxon>Brassicaceae</taxon>
        <taxon>Brassiceae</taxon>
        <taxon>Brassica</taxon>
    </lineage>
</organism>
<keyword evidence="3 5" id="KW-0862">Zinc</keyword>
<dbReference type="Pfam" id="PF00642">
    <property type="entry name" value="zf-CCCH"/>
    <property type="match status" value="2"/>
</dbReference>
<accession>A0A8D9CXA6</accession>
<evidence type="ECO:0000256" key="6">
    <source>
        <dbReference type="SAM" id="MobiDB-lite"/>
    </source>
</evidence>
<feature type="non-terminal residue" evidence="8">
    <location>
        <position position="662"/>
    </location>
</feature>
<gene>
    <name evidence="8" type="ORF">BRAPAZ1V2_A09P48150.2</name>
</gene>
<keyword evidence="4" id="KW-0238">DNA-binding</keyword>
<dbReference type="PANTHER" id="PTHR12506:SF76">
    <property type="entry name" value="C3H1-TYPE DOMAIN-CONTAINING PROTEIN"/>
    <property type="match status" value="1"/>
</dbReference>
<feature type="domain" description="C3H1-type" evidence="7">
    <location>
        <begin position="426"/>
        <end position="453"/>
    </location>
</feature>
<feature type="compositionally biased region" description="Basic and acidic residues" evidence="6">
    <location>
        <begin position="469"/>
        <end position="501"/>
    </location>
</feature>
<dbReference type="Proteomes" id="UP000694005">
    <property type="component" value="Chromosome A09"/>
</dbReference>
<evidence type="ECO:0000256" key="4">
    <source>
        <dbReference type="ARBA" id="ARBA00023125"/>
    </source>
</evidence>
<feature type="region of interest" description="Disordered" evidence="6">
    <location>
        <begin position="552"/>
        <end position="581"/>
    </location>
</feature>
<dbReference type="Gramene" id="A09p48150.2_BraZ1">
    <property type="protein sequence ID" value="A09p48150.2_BraZ1.CDS"/>
    <property type="gene ID" value="A09g48150.2_BraZ1"/>
</dbReference>
<dbReference type="SMART" id="SM00356">
    <property type="entry name" value="ZnF_C3H1"/>
    <property type="match status" value="2"/>
</dbReference>
<evidence type="ECO:0000256" key="5">
    <source>
        <dbReference type="PROSITE-ProRule" id="PRU00723"/>
    </source>
</evidence>
<feature type="region of interest" description="Disordered" evidence="6">
    <location>
        <begin position="463"/>
        <end position="501"/>
    </location>
</feature>
<feature type="region of interest" description="Disordered" evidence="6">
    <location>
        <begin position="228"/>
        <end position="248"/>
    </location>
</feature>
<dbReference type="GO" id="GO:0003729">
    <property type="term" value="F:mRNA binding"/>
    <property type="evidence" value="ECO:0007669"/>
    <property type="project" value="UniProtKB-ARBA"/>
</dbReference>
<dbReference type="GO" id="GO:0003677">
    <property type="term" value="F:DNA binding"/>
    <property type="evidence" value="ECO:0007669"/>
    <property type="project" value="UniProtKB-KW"/>
</dbReference>
<sequence length="662" mass="79090">DCPERNPDFRPERRHDNKESYTDIKRRTSHEKDSKSLLLKKKKKKMVKKLTFFWVCFVNPKRHLTREPQVTIQFVQVKVVVGVIYTVVSVSVEAIVFSIILVVRYTFDLSLWILVAKVTQSSFRMIEKELKQIEKTEWQRREAQRNVKEHRQREGQRREAQENVQEHRQKETSGCQRYSEKKRREAQENTQERRFVEIPGNHKVDAHGQEYNLQVRRKRESIEWQTREAQEMGRRKSKAFSEEQRVKDKIDEKRQGDVEKLEIEAEEISDEQRLKVEKNGGRLFESFPLRFQLWLEESGIQKTKIKYITIWSHKYTFILTRNIFPPKKVKWYERNMDLRSSKSDVRTDRRHKRDPRICAEKRTHDHKESYADIQRARGVEMQQQGSHESESKNKVKRNSGYQVHPGERICPSYLQTGLCEHGSNCLFNHPTCKFFRRGFCKDGSDCKFIHAKNNEALRLPNTMRQPLSHPKDRDGAETMRQRDNTEWQRGEAQENVHEHRQRDITECQRYYEMGRRDAQEIVVKQHRQRDITESLRYFEMGRRDAQVIVQQHRQREASGRQRYLEEEKSEEAQENDQEQRLMVTPLDGRFDERRHETESSSMAEKREELFTSLQSVFKDVIDDIAAGYERVGTEHGEGNVGRQRVEAEEIVQEQSNRDGDVL</sequence>
<feature type="region of interest" description="Disordered" evidence="6">
    <location>
        <begin position="144"/>
        <end position="191"/>
    </location>
</feature>
<dbReference type="GO" id="GO:0008270">
    <property type="term" value="F:zinc ion binding"/>
    <property type="evidence" value="ECO:0007669"/>
    <property type="project" value="UniProtKB-KW"/>
</dbReference>
<feature type="compositionally biased region" description="Acidic residues" evidence="6">
    <location>
        <begin position="567"/>
        <end position="576"/>
    </location>
</feature>
<feature type="zinc finger region" description="C3H1-type" evidence="5">
    <location>
        <begin position="426"/>
        <end position="453"/>
    </location>
</feature>
<evidence type="ECO:0000256" key="3">
    <source>
        <dbReference type="ARBA" id="ARBA00022833"/>
    </source>
</evidence>
<evidence type="ECO:0000256" key="2">
    <source>
        <dbReference type="ARBA" id="ARBA00022771"/>
    </source>
</evidence>
<dbReference type="InterPro" id="IPR000571">
    <property type="entry name" value="Znf_CCCH"/>
</dbReference>
<dbReference type="SUPFAM" id="SSF90229">
    <property type="entry name" value="CCCH zinc finger"/>
    <property type="match status" value="1"/>
</dbReference>
<feature type="region of interest" description="Disordered" evidence="6">
    <location>
        <begin position="1"/>
        <end position="30"/>
    </location>
</feature>
<feature type="region of interest" description="Disordered" evidence="6">
    <location>
        <begin position="342"/>
        <end position="402"/>
    </location>
</feature>
<evidence type="ECO:0000256" key="1">
    <source>
        <dbReference type="ARBA" id="ARBA00022723"/>
    </source>
</evidence>
<dbReference type="PROSITE" id="PS50103">
    <property type="entry name" value="ZF_C3H1"/>
    <property type="match status" value="1"/>
</dbReference>
<feature type="compositionally biased region" description="Basic and acidic residues" evidence="6">
    <location>
        <begin position="144"/>
        <end position="171"/>
    </location>
</feature>
<feature type="region of interest" description="Disordered" evidence="6">
    <location>
        <begin position="631"/>
        <end position="662"/>
    </location>
</feature>
<keyword evidence="2 5" id="KW-0863">Zinc-finger</keyword>
<evidence type="ECO:0000313" key="9">
    <source>
        <dbReference type="Proteomes" id="UP000694005"/>
    </source>
</evidence>
<keyword evidence="1 5" id="KW-0479">Metal-binding</keyword>
<feature type="compositionally biased region" description="Basic and acidic residues" evidence="6">
    <location>
        <begin position="553"/>
        <end position="566"/>
    </location>
</feature>
<evidence type="ECO:0000313" key="8">
    <source>
        <dbReference type="EMBL" id="CAG7864348.1"/>
    </source>
</evidence>
<evidence type="ECO:0000259" key="7">
    <source>
        <dbReference type="PROSITE" id="PS50103"/>
    </source>
</evidence>
<proteinExistence type="predicted"/>
<protein>
    <recommendedName>
        <fullName evidence="7">C3H1-type domain-containing protein</fullName>
    </recommendedName>
</protein>
<dbReference type="AlphaFoldDB" id="A0A8D9CXA6"/>
<reference evidence="8 9" key="1">
    <citation type="submission" date="2021-07" db="EMBL/GenBank/DDBJ databases">
        <authorList>
            <consortium name="Genoscope - CEA"/>
            <person name="William W."/>
        </authorList>
    </citation>
    <scope>NUCLEOTIDE SEQUENCE [LARGE SCALE GENOMIC DNA]</scope>
</reference>
<dbReference type="InterPro" id="IPR050974">
    <property type="entry name" value="Plant_ZF_CCCH"/>
</dbReference>
<dbReference type="InterPro" id="IPR036855">
    <property type="entry name" value="Znf_CCCH_sf"/>
</dbReference>
<dbReference type="PANTHER" id="PTHR12506">
    <property type="entry name" value="PROTEIN PHOSPHATASE RELATED"/>
    <property type="match status" value="1"/>
</dbReference>
<feature type="compositionally biased region" description="Basic and acidic residues" evidence="6">
    <location>
        <begin position="178"/>
        <end position="191"/>
    </location>
</feature>
<name>A0A8D9CXA6_BRACM</name>